<comment type="caution">
    <text evidence="14">The sequence shown here is derived from an EMBL/GenBank/DDBJ whole genome shotgun (WGS) entry which is preliminary data.</text>
</comment>
<feature type="compositionally biased region" description="Basic and acidic residues" evidence="12">
    <location>
        <begin position="561"/>
        <end position="580"/>
    </location>
</feature>
<dbReference type="GO" id="GO:0008312">
    <property type="term" value="F:7S RNA binding"/>
    <property type="evidence" value="ECO:0007669"/>
    <property type="project" value="InterPro"/>
</dbReference>
<feature type="region of interest" description="Disordered" evidence="12">
    <location>
        <begin position="529"/>
        <end position="660"/>
    </location>
</feature>
<keyword evidence="15" id="KW-1185">Reference proteome</keyword>
<proteinExistence type="inferred from homology"/>
<organism evidence="14 15">
    <name type="scientific">Owenia fusiformis</name>
    <name type="common">Polychaete worm</name>
    <dbReference type="NCBI Taxonomy" id="6347"/>
    <lineage>
        <taxon>Eukaryota</taxon>
        <taxon>Metazoa</taxon>
        <taxon>Spiralia</taxon>
        <taxon>Lophotrochozoa</taxon>
        <taxon>Annelida</taxon>
        <taxon>Polychaeta</taxon>
        <taxon>Sedentaria</taxon>
        <taxon>Canalipalpata</taxon>
        <taxon>Sabellida</taxon>
        <taxon>Oweniida</taxon>
        <taxon>Oweniidae</taxon>
        <taxon>Owenia</taxon>
    </lineage>
</organism>
<feature type="compositionally biased region" description="Basic residues" evidence="12">
    <location>
        <begin position="649"/>
        <end position="660"/>
    </location>
</feature>
<feature type="domain" description="Signal recognition particle SRP72 subunit RNA-binding" evidence="13">
    <location>
        <begin position="543"/>
        <end position="583"/>
    </location>
</feature>
<evidence type="ECO:0000256" key="12">
    <source>
        <dbReference type="SAM" id="MobiDB-lite"/>
    </source>
</evidence>
<dbReference type="FunFam" id="1.25.40.10:FF:000191">
    <property type="entry name" value="Signal recognition particle subunit SRP72"/>
    <property type="match status" value="1"/>
</dbReference>
<evidence type="ECO:0000256" key="3">
    <source>
        <dbReference type="ARBA" id="ARBA00007676"/>
    </source>
</evidence>
<evidence type="ECO:0000256" key="9">
    <source>
        <dbReference type="ARBA" id="ARBA00023135"/>
    </source>
</evidence>
<dbReference type="InterPro" id="IPR011990">
    <property type="entry name" value="TPR-like_helical_dom_sf"/>
</dbReference>
<keyword evidence="9 11" id="KW-0733">Signal recognition particle</keyword>
<dbReference type="FunFam" id="1.25.40.10:FF:000062">
    <property type="entry name" value="Signal recognition particle subunit SRP72"/>
    <property type="match status" value="1"/>
</dbReference>
<protein>
    <recommendedName>
        <fullName evidence="4 11">Signal recognition particle subunit SRP72</fullName>
    </recommendedName>
</protein>
<dbReference type="GO" id="GO:0005783">
    <property type="term" value="C:endoplasmic reticulum"/>
    <property type="evidence" value="ECO:0007669"/>
    <property type="project" value="UniProtKB-SubCell"/>
</dbReference>
<keyword evidence="6" id="KW-0677">Repeat</keyword>
<comment type="similarity">
    <text evidence="3 11">Belongs to the SRP72 family.</text>
</comment>
<sequence length="660" mass="73924">MAKTQEANIPALWAELQKYGQNQDWERSLKLSNKILQELPRDETAFHCRIVCMIQLGRFDGALKAMYKESKLSEGLLFERAYCQYRLNQSVEALKTIHSIQDPEPRTKELLAQVLYRLEKYDECFSVYKDVIKNSNDDYETERETNLSAVLAALQNWTGQDVDDPGLKEDTYELCYNNACLLLGKGKYKEAEEKLRQAEALCRESFEDDPDVTEDEIDEELGIVVVQRAYCLQMMGKEEEAMKMYNTVVKQRPSDMGLLAVASNNIVTIHKEQNVFDSKKKIKVATADGLHQKLTTEQRKLIAINQALLLMYTNQGDQCRKTVRSLQDKYPESDSPYLILASHYAKEKQINKALASLQECAEKYPDSSLNTKLILAQLNLSQGNIYQACDVLKSLGDDTYKPGVVSTLVALYSSEENHQSALEVLQKAVAWYGVNSPKSPEYIAIMRATANFEMRYGEPQSATKVLEELRKNDPKDLKTLAQLISAYSKFDQSKAQALSKHLPSPKAVASDVDVEALEASVSALGPRYMKKATMQTSPRPGSAGNDLVQKKKKKKKGKLPKNLDDPIDPERWLKRQERSYYRGRRKDKTKNIGKGPQGATTSAGDLDQSRTAQQTATEAGSPKPGSQPTPSPAAAPVGPRQQKPGGGGQKKKKKKGKGGW</sequence>
<dbReference type="GO" id="GO:0043022">
    <property type="term" value="F:ribosome binding"/>
    <property type="evidence" value="ECO:0007669"/>
    <property type="project" value="TreeGrafter"/>
</dbReference>
<keyword evidence="5 11" id="KW-0963">Cytoplasm</keyword>
<evidence type="ECO:0000313" key="15">
    <source>
        <dbReference type="Proteomes" id="UP000749559"/>
    </source>
</evidence>
<dbReference type="Pfam" id="PF08492">
    <property type="entry name" value="SRP72"/>
    <property type="match status" value="1"/>
</dbReference>
<evidence type="ECO:0000256" key="4">
    <source>
        <dbReference type="ARBA" id="ARBA00018350"/>
    </source>
</evidence>
<evidence type="ECO:0000256" key="10">
    <source>
        <dbReference type="ARBA" id="ARBA00023274"/>
    </source>
</evidence>
<dbReference type="InterPro" id="IPR019734">
    <property type="entry name" value="TPR_rpt"/>
</dbReference>
<dbReference type="Proteomes" id="UP000749559">
    <property type="component" value="Unassembled WGS sequence"/>
</dbReference>
<dbReference type="InterPro" id="IPR013699">
    <property type="entry name" value="Signal_recog_part_SRP72_RNA-bd"/>
</dbReference>
<dbReference type="EMBL" id="CAIIXF020000005">
    <property type="protein sequence ID" value="CAH1782975.1"/>
    <property type="molecule type" value="Genomic_DNA"/>
</dbReference>
<dbReference type="SMART" id="SM00028">
    <property type="entry name" value="TPR"/>
    <property type="match status" value="4"/>
</dbReference>
<dbReference type="PANTHER" id="PTHR14094:SF9">
    <property type="entry name" value="SIGNAL RECOGNITION PARTICLE SUBUNIT SRP72"/>
    <property type="match status" value="1"/>
</dbReference>
<evidence type="ECO:0000313" key="14">
    <source>
        <dbReference type="EMBL" id="CAH1782975.1"/>
    </source>
</evidence>
<dbReference type="OrthoDB" id="5421607at2759"/>
<name>A0A8S4NMZ3_OWEFU</name>
<keyword evidence="10 11" id="KW-0687">Ribonucleoprotein</keyword>
<evidence type="ECO:0000256" key="2">
    <source>
        <dbReference type="ARBA" id="ARBA00004496"/>
    </source>
</evidence>
<dbReference type="Gene3D" id="1.25.40.10">
    <property type="entry name" value="Tetratricopeptide repeat domain"/>
    <property type="match status" value="3"/>
</dbReference>
<gene>
    <name evidence="14" type="ORF">OFUS_LOCUS9363</name>
</gene>
<evidence type="ECO:0000256" key="5">
    <source>
        <dbReference type="ARBA" id="ARBA00022490"/>
    </source>
</evidence>
<dbReference type="InterPro" id="IPR026270">
    <property type="entry name" value="SRP72"/>
</dbReference>
<comment type="subcellular location">
    <subcellularLocation>
        <location evidence="2 11">Cytoplasm</location>
    </subcellularLocation>
    <subcellularLocation>
        <location evidence="1">Endoplasmic reticulum</location>
    </subcellularLocation>
</comment>
<dbReference type="GO" id="GO:0005786">
    <property type="term" value="C:signal recognition particle, endoplasmic reticulum targeting"/>
    <property type="evidence" value="ECO:0007669"/>
    <property type="project" value="UniProtKB-UniRule"/>
</dbReference>
<evidence type="ECO:0000259" key="13">
    <source>
        <dbReference type="Pfam" id="PF08492"/>
    </source>
</evidence>
<feature type="compositionally biased region" description="Basic residues" evidence="12">
    <location>
        <begin position="550"/>
        <end position="559"/>
    </location>
</feature>
<evidence type="ECO:0000256" key="1">
    <source>
        <dbReference type="ARBA" id="ARBA00004240"/>
    </source>
</evidence>
<dbReference type="Pfam" id="PF17004">
    <property type="entry name" value="SRP_TPR_like"/>
    <property type="match status" value="1"/>
</dbReference>
<dbReference type="InterPro" id="IPR031545">
    <property type="entry name" value="SRP72_TPR-like"/>
</dbReference>
<evidence type="ECO:0000256" key="11">
    <source>
        <dbReference type="PIRNR" id="PIRNR038922"/>
    </source>
</evidence>
<evidence type="ECO:0000256" key="8">
    <source>
        <dbReference type="ARBA" id="ARBA00022824"/>
    </source>
</evidence>
<dbReference type="Pfam" id="PF13174">
    <property type="entry name" value="TPR_6"/>
    <property type="match status" value="2"/>
</dbReference>
<evidence type="ECO:0000256" key="7">
    <source>
        <dbReference type="ARBA" id="ARBA00022803"/>
    </source>
</evidence>
<dbReference type="AlphaFoldDB" id="A0A8S4NMZ3"/>
<evidence type="ECO:0000256" key="6">
    <source>
        <dbReference type="ARBA" id="ARBA00022737"/>
    </source>
</evidence>
<comment type="function">
    <text evidence="11">Component of the signal recognition particle (SRP) complex, a ribonucleoprotein complex that mediates the cotranslational targeting of secretory and membrane proteins to the endoplasmic reticulum (ER).</text>
</comment>
<dbReference type="GO" id="GO:0006614">
    <property type="term" value="P:SRP-dependent cotranslational protein targeting to membrane"/>
    <property type="evidence" value="ECO:0007669"/>
    <property type="project" value="UniProtKB-UniRule"/>
</dbReference>
<reference evidence="14" key="1">
    <citation type="submission" date="2022-03" db="EMBL/GenBank/DDBJ databases">
        <authorList>
            <person name="Martin C."/>
        </authorList>
    </citation>
    <scope>NUCLEOTIDE SEQUENCE</scope>
</reference>
<dbReference type="PIRSF" id="PIRSF038922">
    <property type="entry name" value="SRP72"/>
    <property type="match status" value="1"/>
</dbReference>
<feature type="compositionally biased region" description="Polar residues" evidence="12">
    <location>
        <begin position="598"/>
        <end position="624"/>
    </location>
</feature>
<keyword evidence="8" id="KW-0256">Endoplasmic reticulum</keyword>
<keyword evidence="7" id="KW-0802">TPR repeat</keyword>
<dbReference type="PANTHER" id="PTHR14094">
    <property type="entry name" value="SIGNAL RECOGNITION PARTICLE 72"/>
    <property type="match status" value="1"/>
</dbReference>
<accession>A0A8S4NMZ3</accession>
<dbReference type="SUPFAM" id="SSF48452">
    <property type="entry name" value="TPR-like"/>
    <property type="match status" value="2"/>
</dbReference>